<keyword evidence="4" id="KW-0808">Transferase</keyword>
<evidence type="ECO:0000256" key="4">
    <source>
        <dbReference type="ARBA" id="ARBA00022679"/>
    </source>
</evidence>
<comment type="catalytic activity">
    <reaction evidence="1">
        <text>ATP + protein L-histidine = ADP + protein N-phospho-L-histidine.</text>
        <dbReference type="EC" id="2.7.13.3"/>
    </reaction>
</comment>
<organism evidence="12 13">
    <name type="scientific">Spirochaeta lutea</name>
    <dbReference type="NCBI Taxonomy" id="1480694"/>
    <lineage>
        <taxon>Bacteria</taxon>
        <taxon>Pseudomonadati</taxon>
        <taxon>Spirochaetota</taxon>
        <taxon>Spirochaetia</taxon>
        <taxon>Spirochaetales</taxon>
        <taxon>Spirochaetaceae</taxon>
        <taxon>Spirochaeta</taxon>
    </lineage>
</organism>
<evidence type="ECO:0000256" key="5">
    <source>
        <dbReference type="ARBA" id="ARBA00022741"/>
    </source>
</evidence>
<dbReference type="PANTHER" id="PTHR24421:SF10">
    <property type="entry name" value="NITRATE_NITRITE SENSOR PROTEIN NARQ"/>
    <property type="match status" value="1"/>
</dbReference>
<evidence type="ECO:0000313" key="12">
    <source>
        <dbReference type="EMBL" id="KGE71029.1"/>
    </source>
</evidence>
<dbReference type="GO" id="GO:0046983">
    <property type="term" value="F:protein dimerization activity"/>
    <property type="evidence" value="ECO:0007669"/>
    <property type="project" value="InterPro"/>
</dbReference>
<dbReference type="InterPro" id="IPR011712">
    <property type="entry name" value="Sig_transdc_His_kin_sub3_dim/P"/>
</dbReference>
<reference evidence="12 13" key="1">
    <citation type="submission" date="2014-05" db="EMBL/GenBank/DDBJ databases">
        <title>De novo Genome Sequence of Spirocheata sp.</title>
        <authorList>
            <person name="Shivani Y."/>
            <person name="Subhash Y."/>
            <person name="Tushar L."/>
            <person name="Sasikala C."/>
            <person name="Ramana C.V."/>
        </authorList>
    </citation>
    <scope>NUCLEOTIDE SEQUENCE [LARGE SCALE GENOMIC DNA]</scope>
    <source>
        <strain evidence="12 13">JC230</strain>
    </source>
</reference>
<dbReference type="CDD" id="cd16917">
    <property type="entry name" value="HATPase_UhpB-NarQ-NarX-like"/>
    <property type="match status" value="1"/>
</dbReference>
<dbReference type="Gene3D" id="3.30.565.10">
    <property type="entry name" value="Histidine kinase-like ATPase, C-terminal domain"/>
    <property type="match status" value="1"/>
</dbReference>
<dbReference type="AlphaFoldDB" id="A0A098QTH1"/>
<keyword evidence="8" id="KW-0902">Two-component regulatory system</keyword>
<dbReference type="EMBL" id="JNUP01000071">
    <property type="protein sequence ID" value="KGE71029.1"/>
    <property type="molecule type" value="Genomic_DNA"/>
</dbReference>
<dbReference type="PANTHER" id="PTHR24421">
    <property type="entry name" value="NITRATE/NITRITE SENSOR PROTEIN NARX-RELATED"/>
    <property type="match status" value="1"/>
</dbReference>
<dbReference type="InterPro" id="IPR050482">
    <property type="entry name" value="Sensor_HK_TwoCompSys"/>
</dbReference>
<evidence type="ECO:0000256" key="8">
    <source>
        <dbReference type="ARBA" id="ARBA00023012"/>
    </source>
</evidence>
<keyword evidence="3" id="KW-0597">Phosphoprotein</keyword>
<feature type="transmembrane region" description="Helical" evidence="10">
    <location>
        <begin position="74"/>
        <end position="101"/>
    </location>
</feature>
<gene>
    <name evidence="12" type="ORF">DC28_14020</name>
</gene>
<dbReference type="EC" id="2.7.13.3" evidence="2"/>
<keyword evidence="10" id="KW-0472">Membrane</keyword>
<keyword evidence="5" id="KW-0547">Nucleotide-binding</keyword>
<feature type="region of interest" description="Disordered" evidence="9">
    <location>
        <begin position="408"/>
        <end position="428"/>
    </location>
</feature>
<evidence type="ECO:0000256" key="2">
    <source>
        <dbReference type="ARBA" id="ARBA00012438"/>
    </source>
</evidence>
<evidence type="ECO:0000313" key="13">
    <source>
        <dbReference type="Proteomes" id="UP000029692"/>
    </source>
</evidence>
<dbReference type="Gene3D" id="1.20.5.1930">
    <property type="match status" value="1"/>
</dbReference>
<dbReference type="Proteomes" id="UP000029692">
    <property type="component" value="Unassembled WGS sequence"/>
</dbReference>
<comment type="caution">
    <text evidence="12">The sequence shown here is derived from an EMBL/GenBank/DDBJ whole genome shotgun (WGS) entry which is preliminary data.</text>
</comment>
<feature type="transmembrane region" description="Helical" evidence="10">
    <location>
        <begin position="148"/>
        <end position="169"/>
    </location>
</feature>
<feature type="transmembrane region" description="Helical" evidence="10">
    <location>
        <begin position="12"/>
        <end position="30"/>
    </location>
</feature>
<dbReference type="SUPFAM" id="SSF55874">
    <property type="entry name" value="ATPase domain of HSP90 chaperone/DNA topoisomerase II/histidine kinase"/>
    <property type="match status" value="1"/>
</dbReference>
<feature type="transmembrane region" description="Helical" evidence="10">
    <location>
        <begin position="42"/>
        <end position="62"/>
    </location>
</feature>
<dbReference type="RefSeq" id="WP_037549765.1">
    <property type="nucleotide sequence ID" value="NZ_JNUP01000071.1"/>
</dbReference>
<dbReference type="InterPro" id="IPR036890">
    <property type="entry name" value="HATPase_C_sf"/>
</dbReference>
<evidence type="ECO:0000259" key="11">
    <source>
        <dbReference type="Pfam" id="PF07730"/>
    </source>
</evidence>
<keyword evidence="10" id="KW-0812">Transmembrane</keyword>
<feature type="transmembrane region" description="Helical" evidence="10">
    <location>
        <begin position="107"/>
        <end position="127"/>
    </location>
</feature>
<dbReference type="Pfam" id="PF07730">
    <property type="entry name" value="HisKA_3"/>
    <property type="match status" value="1"/>
</dbReference>
<sequence>MKDPNPSTTFRRLMVLLLVLIHGVFFSLAFSGDVRSQVPAQWYGYILPAGLLGLGVGILGIVADLPWHFRGVILLLRVLLLYVLVLPVRGQVLLGLILFLSLTVECYVLFSMPVAVGVLGGILLVYWQMPLPEFFWGREATHPQGQPAILGGFFALWSVLLGGIGRAAWDSNTRSQEQLAHQTTVIREMARANLDFQEYAVQVERRSMEEERKRITREIHDLMGFTLTSLRMLFEAGDILIEQDPRELRRLMLQGKVQLEDSQQEIRRALHQLRESQERSFPILRRIRNLTQNFSQATGIRVDLQTTNVRGDLPWEIEHLLYRGVQEGMTNAFLHGKARAIQIILHWTGQELRLTVMDDGVGSKQNGEGIGLGGMRERLQPLAGRLESHSLDPGFSLTIAIPWRGREVQRPVSGETGSPADGFREDGE</sequence>
<evidence type="ECO:0000256" key="6">
    <source>
        <dbReference type="ARBA" id="ARBA00022777"/>
    </source>
</evidence>
<evidence type="ECO:0000256" key="10">
    <source>
        <dbReference type="SAM" id="Phobius"/>
    </source>
</evidence>
<accession>A0A098QTH1</accession>
<evidence type="ECO:0000256" key="9">
    <source>
        <dbReference type="SAM" id="MobiDB-lite"/>
    </source>
</evidence>
<dbReference type="GO" id="GO:0000155">
    <property type="term" value="F:phosphorelay sensor kinase activity"/>
    <property type="evidence" value="ECO:0007669"/>
    <property type="project" value="InterPro"/>
</dbReference>
<keyword evidence="10" id="KW-1133">Transmembrane helix</keyword>
<keyword evidence="6" id="KW-0418">Kinase</keyword>
<dbReference type="GO" id="GO:0005524">
    <property type="term" value="F:ATP binding"/>
    <property type="evidence" value="ECO:0007669"/>
    <property type="project" value="UniProtKB-KW"/>
</dbReference>
<dbReference type="eggNOG" id="COG4585">
    <property type="taxonomic scope" value="Bacteria"/>
</dbReference>
<dbReference type="STRING" id="1480694.DC28_14020"/>
<name>A0A098QTH1_9SPIO</name>
<dbReference type="GO" id="GO:0016020">
    <property type="term" value="C:membrane"/>
    <property type="evidence" value="ECO:0007669"/>
    <property type="project" value="InterPro"/>
</dbReference>
<keyword evidence="7" id="KW-0067">ATP-binding</keyword>
<evidence type="ECO:0000256" key="1">
    <source>
        <dbReference type="ARBA" id="ARBA00000085"/>
    </source>
</evidence>
<evidence type="ECO:0000256" key="3">
    <source>
        <dbReference type="ARBA" id="ARBA00022553"/>
    </source>
</evidence>
<evidence type="ECO:0000256" key="7">
    <source>
        <dbReference type="ARBA" id="ARBA00022840"/>
    </source>
</evidence>
<feature type="domain" description="Signal transduction histidine kinase subgroup 3 dimerisation and phosphoacceptor" evidence="11">
    <location>
        <begin position="211"/>
        <end position="277"/>
    </location>
</feature>
<protein>
    <recommendedName>
        <fullName evidence="2">histidine kinase</fullName>
        <ecNumber evidence="2">2.7.13.3</ecNumber>
    </recommendedName>
</protein>
<dbReference type="OrthoDB" id="6231at2"/>
<keyword evidence="13" id="KW-1185">Reference proteome</keyword>
<proteinExistence type="predicted"/>